<protein>
    <submittedName>
        <fullName evidence="1">Uncharacterized protein</fullName>
    </submittedName>
</protein>
<dbReference type="EMBL" id="CP117255">
    <property type="protein sequence ID" value="WFR96898.1"/>
    <property type="molecule type" value="Genomic_DNA"/>
</dbReference>
<reference evidence="1 2" key="1">
    <citation type="journal article" date="2018" name="Sci. Rep.">
        <title>Rhizobium tumorigenes sp. nov., a novel plant tumorigenic bacterium isolated from cane gall tumors on thornless blackberry.</title>
        <authorList>
            <person name="Kuzmanovi N."/>
            <person name="Smalla K."/>
            <person name="Gronow S."/>
            <person name="PuBawska J."/>
        </authorList>
    </citation>
    <scope>NUCLEOTIDE SEQUENCE [LARGE SCALE GENOMIC DNA]</scope>
    <source>
        <strain evidence="1 2">1078</strain>
    </source>
</reference>
<dbReference type="AlphaFoldDB" id="A0AAF1K662"/>
<accession>A0AAF1K662</accession>
<dbReference type="Proteomes" id="UP000249499">
    <property type="component" value="Chromosome"/>
</dbReference>
<dbReference type="RefSeq" id="WP_111221931.1">
    <property type="nucleotide sequence ID" value="NZ_CP117255.1"/>
</dbReference>
<name>A0AAF1K662_9HYPH</name>
<reference evidence="2" key="2">
    <citation type="journal article" date="2023" name="MicrobiologyOpen">
        <title>Genomics of the tumorigenes clade of the family Rhizobiaceae and description of Rhizobium rhododendri sp. nov.</title>
        <authorList>
            <person name="Kuzmanovic N."/>
            <person name="diCenzo G.C."/>
            <person name="Bunk B."/>
            <person name="Sproeer C."/>
            <person name="Fruehling A."/>
            <person name="Neumann-Schaal M."/>
            <person name="Overmann J."/>
            <person name="Smalla K."/>
        </authorList>
    </citation>
    <scope>NUCLEOTIDE SEQUENCE [LARGE SCALE GENOMIC DNA]</scope>
    <source>
        <strain evidence="2">1078</strain>
    </source>
</reference>
<sequence length="236" mass="25957">MSEFRLSFPAWLLAGKSRLSAEDVLTLRRISFPDGIRASEDAALLMSIHNSIPEKCDEWHGFFIGGLADFVVNHSYPQGSLDDANAAWLIQALSSDGVVQAQSEFEVLMQVIDISANVPPALGAFAIDQLRYALAAGTSAYREVRSIDSRGITRHDVEFVRHVLRHAIDPSGIVLSAVEIEALDRAALASDPLANHPDWARLRKAVRTKRSENTPRIRWLRVSDDMLAEGNTEAAA</sequence>
<keyword evidence="2" id="KW-1185">Reference proteome</keyword>
<organism evidence="1 2">
    <name type="scientific">Rhizobium tumorigenes</name>
    <dbReference type="NCBI Taxonomy" id="2041385"/>
    <lineage>
        <taxon>Bacteria</taxon>
        <taxon>Pseudomonadati</taxon>
        <taxon>Pseudomonadota</taxon>
        <taxon>Alphaproteobacteria</taxon>
        <taxon>Hyphomicrobiales</taxon>
        <taxon>Rhizobiaceae</taxon>
        <taxon>Rhizobium/Agrobacterium group</taxon>
        <taxon>Rhizobium</taxon>
    </lineage>
</organism>
<evidence type="ECO:0000313" key="1">
    <source>
        <dbReference type="EMBL" id="WFR96898.1"/>
    </source>
</evidence>
<dbReference type="KEGG" id="rtu:PR017_07235"/>
<gene>
    <name evidence="1" type="ORF">PR017_07235</name>
</gene>
<evidence type="ECO:0000313" key="2">
    <source>
        <dbReference type="Proteomes" id="UP000249499"/>
    </source>
</evidence>
<proteinExistence type="predicted"/>